<feature type="region of interest" description="Disordered" evidence="1">
    <location>
        <begin position="1"/>
        <end position="23"/>
    </location>
</feature>
<comment type="caution">
    <text evidence="3">The sequence shown here is derived from an EMBL/GenBank/DDBJ whole genome shotgun (WGS) entry which is preliminary data.</text>
</comment>
<sequence length="134" mass="14210">MPDQIIPSPDTTPTVPQISPVDIRLEPDGSTVTVRGTIDRRSGHGMRTFLESTDLRTVPEVTIDLSGVEMLLAGGLRELAEGFRYVRDGGSTVVVHAPDGTLAGRVIDVLRRIDAREHAGVHGGNGVDPLPPAA</sequence>
<dbReference type="RefSeq" id="WP_163771284.1">
    <property type="nucleotide sequence ID" value="NZ_JAAGXA010000003.1"/>
</dbReference>
<organism evidence="3 4">
    <name type="scientific">Nocardioides zeae</name>
    <dbReference type="NCBI Taxonomy" id="1457234"/>
    <lineage>
        <taxon>Bacteria</taxon>
        <taxon>Bacillati</taxon>
        <taxon>Actinomycetota</taxon>
        <taxon>Actinomycetes</taxon>
        <taxon>Propionibacteriales</taxon>
        <taxon>Nocardioidaceae</taxon>
        <taxon>Nocardioides</taxon>
    </lineage>
</organism>
<dbReference type="InterPro" id="IPR002645">
    <property type="entry name" value="STAS_dom"/>
</dbReference>
<name>A0A6P0HJW6_9ACTN</name>
<evidence type="ECO:0000313" key="4">
    <source>
        <dbReference type="Proteomes" id="UP000468687"/>
    </source>
</evidence>
<dbReference type="Gene3D" id="3.30.750.24">
    <property type="entry name" value="STAS domain"/>
    <property type="match status" value="1"/>
</dbReference>
<dbReference type="AlphaFoldDB" id="A0A6P0HJW6"/>
<dbReference type="PROSITE" id="PS50801">
    <property type="entry name" value="STAS"/>
    <property type="match status" value="1"/>
</dbReference>
<dbReference type="InterPro" id="IPR036513">
    <property type="entry name" value="STAS_dom_sf"/>
</dbReference>
<accession>A0A6P0HJW6</accession>
<keyword evidence="4" id="KW-1185">Reference proteome</keyword>
<feature type="domain" description="STAS" evidence="2">
    <location>
        <begin position="19"/>
        <end position="112"/>
    </location>
</feature>
<dbReference type="SUPFAM" id="SSF52091">
    <property type="entry name" value="SpoIIaa-like"/>
    <property type="match status" value="1"/>
</dbReference>
<evidence type="ECO:0000313" key="3">
    <source>
        <dbReference type="EMBL" id="NEN77935.1"/>
    </source>
</evidence>
<dbReference type="Proteomes" id="UP000468687">
    <property type="component" value="Unassembled WGS sequence"/>
</dbReference>
<proteinExistence type="predicted"/>
<evidence type="ECO:0000256" key="1">
    <source>
        <dbReference type="SAM" id="MobiDB-lite"/>
    </source>
</evidence>
<protein>
    <recommendedName>
        <fullName evidence="2">STAS domain-containing protein</fullName>
    </recommendedName>
</protein>
<gene>
    <name evidence="3" type="ORF">G3T38_06560</name>
</gene>
<reference evidence="3 4" key="1">
    <citation type="journal article" date="2014" name="Int. J. Syst. Evol. Microbiol.">
        <title>Nocardioides zeae sp. nov., isolated from the stem of Zea mays.</title>
        <authorList>
            <person name="Glaeser S.P."/>
            <person name="McInroy J.A."/>
            <person name="Busse H.J."/>
            <person name="Kampfer P."/>
        </authorList>
    </citation>
    <scope>NUCLEOTIDE SEQUENCE [LARGE SCALE GENOMIC DNA]</scope>
    <source>
        <strain evidence="3 4">JCM 30728</strain>
    </source>
</reference>
<evidence type="ECO:0000259" key="2">
    <source>
        <dbReference type="PROSITE" id="PS50801"/>
    </source>
</evidence>
<dbReference type="EMBL" id="JAAGXA010000003">
    <property type="protein sequence ID" value="NEN77935.1"/>
    <property type="molecule type" value="Genomic_DNA"/>
</dbReference>